<dbReference type="GO" id="GO:0002161">
    <property type="term" value="F:aminoacyl-tRNA deacylase activity"/>
    <property type="evidence" value="ECO:0007669"/>
    <property type="project" value="TreeGrafter"/>
</dbReference>
<evidence type="ECO:0000256" key="10">
    <source>
        <dbReference type="ARBA" id="ARBA00022884"/>
    </source>
</evidence>
<evidence type="ECO:0000256" key="13">
    <source>
        <dbReference type="ARBA" id="ARBA00032577"/>
    </source>
</evidence>
<evidence type="ECO:0000313" key="15">
    <source>
        <dbReference type="EMBL" id="HHE32634.1"/>
    </source>
</evidence>
<evidence type="ECO:0000256" key="2">
    <source>
        <dbReference type="ARBA" id="ARBA00013168"/>
    </source>
</evidence>
<dbReference type="GO" id="GO:0046872">
    <property type="term" value="F:metal ion binding"/>
    <property type="evidence" value="ECO:0007669"/>
    <property type="project" value="UniProtKB-KW"/>
</dbReference>
<keyword evidence="10" id="KW-0694">RNA-binding</keyword>
<keyword evidence="9" id="KW-0067">ATP-binding</keyword>
<gene>
    <name evidence="15" type="ORF">ENL07_08460</name>
</gene>
<keyword evidence="8" id="KW-0862">Zinc</keyword>
<dbReference type="GO" id="GO:0004813">
    <property type="term" value="F:alanine-tRNA ligase activity"/>
    <property type="evidence" value="ECO:0007669"/>
    <property type="project" value="UniProtKB-EC"/>
</dbReference>
<dbReference type="Pfam" id="PF07973">
    <property type="entry name" value="tRNA_SAD"/>
    <property type="match status" value="1"/>
</dbReference>
<dbReference type="Pfam" id="PF02272">
    <property type="entry name" value="DHHA1"/>
    <property type="match status" value="1"/>
</dbReference>
<feature type="non-terminal residue" evidence="15">
    <location>
        <position position="1"/>
    </location>
</feature>
<sequence length="215" mass="22317">LCGGTHVGNIGQIGMVKIVSESSVAAGIRRIEAVTGQAAEALLWQEYRNLQEIKNLLKLKADEQAGPKIKELLDEKKVLDKQLQESRLSGLLNQLSATLASAEEIGGCRIMTEQLDGLGGDELRQAAVALREQASCVAGLLCSVTDGKVFLVGFASDEAVKSKKLNAGKLVKEAAACVKGGGGGKPELATAGGKYPDGIGKAIETFVASVKSALA</sequence>
<dbReference type="InterPro" id="IPR012947">
    <property type="entry name" value="tRNA_SAD"/>
</dbReference>
<evidence type="ECO:0000256" key="4">
    <source>
        <dbReference type="ARBA" id="ARBA00022555"/>
    </source>
</evidence>
<dbReference type="SUPFAM" id="SSF55186">
    <property type="entry name" value="ThrRS/AlaRS common domain"/>
    <property type="match status" value="1"/>
</dbReference>
<evidence type="ECO:0000256" key="1">
    <source>
        <dbReference type="ARBA" id="ARBA00008226"/>
    </source>
</evidence>
<evidence type="ECO:0000256" key="6">
    <source>
        <dbReference type="ARBA" id="ARBA00022723"/>
    </source>
</evidence>
<reference evidence="15" key="1">
    <citation type="journal article" date="2020" name="mSystems">
        <title>Genome- and Community-Level Interaction Insights into Carbon Utilization and Element Cycling Functions of Hydrothermarchaeota in Hydrothermal Sediment.</title>
        <authorList>
            <person name="Zhou Z."/>
            <person name="Liu Y."/>
            <person name="Xu W."/>
            <person name="Pan J."/>
            <person name="Luo Z.H."/>
            <person name="Li M."/>
        </authorList>
    </citation>
    <scope>NUCLEOTIDE SEQUENCE [LARGE SCALE GENOMIC DNA]</scope>
    <source>
        <strain evidence="15">HyVt-633</strain>
    </source>
</reference>
<dbReference type="Proteomes" id="UP000886058">
    <property type="component" value="Unassembled WGS sequence"/>
</dbReference>
<keyword evidence="12" id="KW-0030">Aminoacyl-tRNA synthetase</keyword>
<evidence type="ECO:0000256" key="7">
    <source>
        <dbReference type="ARBA" id="ARBA00022741"/>
    </source>
</evidence>
<dbReference type="GO" id="GO:0005524">
    <property type="term" value="F:ATP binding"/>
    <property type="evidence" value="ECO:0007669"/>
    <property type="project" value="UniProtKB-KW"/>
</dbReference>
<dbReference type="Gene3D" id="3.10.310.40">
    <property type="match status" value="1"/>
</dbReference>
<dbReference type="PANTHER" id="PTHR11777">
    <property type="entry name" value="ALANYL-TRNA SYNTHETASE"/>
    <property type="match status" value="1"/>
</dbReference>
<dbReference type="AlphaFoldDB" id="A0A7C5DLD1"/>
<keyword evidence="6" id="KW-0479">Metal-binding</keyword>
<comment type="similarity">
    <text evidence="1">Belongs to the class-II aminoacyl-tRNA synthetase family.</text>
</comment>
<dbReference type="FunFam" id="3.10.310.40:FF:000001">
    <property type="entry name" value="Alanine--tRNA ligase"/>
    <property type="match status" value="1"/>
</dbReference>
<dbReference type="EMBL" id="DRSQ01000177">
    <property type="protein sequence ID" value="HHE32634.1"/>
    <property type="molecule type" value="Genomic_DNA"/>
</dbReference>
<dbReference type="EC" id="6.1.1.7" evidence="2"/>
<dbReference type="GO" id="GO:0000049">
    <property type="term" value="F:tRNA binding"/>
    <property type="evidence" value="ECO:0007669"/>
    <property type="project" value="UniProtKB-KW"/>
</dbReference>
<organism evidence="15">
    <name type="scientific">Chlorobaculum parvum</name>
    <dbReference type="NCBI Taxonomy" id="274539"/>
    <lineage>
        <taxon>Bacteria</taxon>
        <taxon>Pseudomonadati</taxon>
        <taxon>Chlorobiota</taxon>
        <taxon>Chlorobiia</taxon>
        <taxon>Chlorobiales</taxon>
        <taxon>Chlorobiaceae</taxon>
        <taxon>Chlorobaculum</taxon>
    </lineage>
</organism>
<keyword evidence="4" id="KW-0820">tRNA-binding</keyword>
<comment type="caution">
    <text evidence="15">The sequence shown here is derived from an EMBL/GenBank/DDBJ whole genome shotgun (WGS) entry which is preliminary data.</text>
</comment>
<protein>
    <recommendedName>
        <fullName evidence="3">Alanine--tRNA ligase</fullName>
        <ecNumber evidence="2">6.1.1.7</ecNumber>
    </recommendedName>
    <alternativeName>
        <fullName evidence="13">Alanyl-tRNA synthetase</fullName>
    </alternativeName>
</protein>
<dbReference type="GO" id="GO:0006419">
    <property type="term" value="P:alanyl-tRNA aminoacylation"/>
    <property type="evidence" value="ECO:0007669"/>
    <property type="project" value="TreeGrafter"/>
</dbReference>
<evidence type="ECO:0000256" key="9">
    <source>
        <dbReference type="ARBA" id="ARBA00022840"/>
    </source>
</evidence>
<evidence type="ECO:0000256" key="3">
    <source>
        <dbReference type="ARBA" id="ARBA00017959"/>
    </source>
</evidence>
<dbReference type="Gene3D" id="3.30.980.10">
    <property type="entry name" value="Threonyl-trna Synthetase, Chain A, domain 2"/>
    <property type="match status" value="1"/>
</dbReference>
<name>A0A7C5DLD1_9CHLB</name>
<keyword evidence="7" id="KW-0547">Nucleotide-binding</keyword>
<dbReference type="PANTHER" id="PTHR11777:SF9">
    <property type="entry name" value="ALANINE--TRNA LIGASE, CYTOPLASMIC"/>
    <property type="match status" value="1"/>
</dbReference>
<dbReference type="InterPro" id="IPR018163">
    <property type="entry name" value="Thr/Ala-tRNA-synth_IIc_edit"/>
</dbReference>
<evidence type="ECO:0000256" key="5">
    <source>
        <dbReference type="ARBA" id="ARBA00022598"/>
    </source>
</evidence>
<accession>A0A7C5DLD1</accession>
<evidence type="ECO:0000256" key="8">
    <source>
        <dbReference type="ARBA" id="ARBA00022833"/>
    </source>
</evidence>
<dbReference type="InterPro" id="IPR050058">
    <property type="entry name" value="Ala-tRNA_ligase"/>
</dbReference>
<dbReference type="InterPro" id="IPR003156">
    <property type="entry name" value="DHHA1_dom"/>
</dbReference>
<evidence type="ECO:0000256" key="11">
    <source>
        <dbReference type="ARBA" id="ARBA00022917"/>
    </source>
</evidence>
<evidence type="ECO:0000259" key="14">
    <source>
        <dbReference type="SMART" id="SM00863"/>
    </source>
</evidence>
<evidence type="ECO:0000256" key="12">
    <source>
        <dbReference type="ARBA" id="ARBA00023146"/>
    </source>
</evidence>
<keyword evidence="5 15" id="KW-0436">Ligase</keyword>
<dbReference type="SMART" id="SM00863">
    <property type="entry name" value="tRNA_SAD"/>
    <property type="match status" value="1"/>
</dbReference>
<feature type="domain" description="Threonyl/alanyl tRNA synthetase SAD" evidence="14">
    <location>
        <begin position="1"/>
        <end position="32"/>
    </location>
</feature>
<proteinExistence type="inferred from homology"/>
<keyword evidence="11" id="KW-0648">Protein biosynthesis</keyword>